<name>A0A2U3JW53_9BACT</name>
<evidence type="ECO:0000256" key="2">
    <source>
        <dbReference type="SAM" id="SignalP"/>
    </source>
</evidence>
<evidence type="ECO:0000313" key="4">
    <source>
        <dbReference type="EMBL" id="SPF31653.1"/>
    </source>
</evidence>
<feature type="chain" id="PRO_5015687225" evidence="2">
    <location>
        <begin position="22"/>
        <end position="279"/>
    </location>
</feature>
<dbReference type="AlphaFoldDB" id="A0A2U3JW53"/>
<dbReference type="SUPFAM" id="SSF103088">
    <property type="entry name" value="OmpA-like"/>
    <property type="match status" value="1"/>
</dbReference>
<feature type="signal peptide" evidence="2">
    <location>
        <begin position="1"/>
        <end position="21"/>
    </location>
</feature>
<dbReference type="Pfam" id="PF00691">
    <property type="entry name" value="OmpA"/>
    <property type="match status" value="1"/>
</dbReference>
<evidence type="ECO:0000313" key="5">
    <source>
        <dbReference type="Proteomes" id="UP000238701"/>
    </source>
</evidence>
<sequence>MKTRIFVTLFLAIVLALPAFAQQTNSNSAAPQAAPAGQAVPADTREPLPPPTSRDFWDGDDPNLVNLVTHPYARKAWVKRQVGPIRDRINELDEITSENANKIRDTDTRSQQGLQLASEKTNLADQHASDAANKAQTAKLAATDASTHVSNAEEMVGNLDQYKPSSQTEIRFRPGQTVLSKQAKDALDQMAAPLQGQHSYVIEVRGFSPGRGQAAIIASEKMADSVVRYLVLTRNIPVYRIYTVGMGNAPVTGEAETKRPTAARVEVSLLRNDVLSAQR</sequence>
<feature type="region of interest" description="Disordered" evidence="1">
    <location>
        <begin position="28"/>
        <end position="61"/>
    </location>
</feature>
<dbReference type="OrthoDB" id="118502at2"/>
<evidence type="ECO:0000256" key="1">
    <source>
        <dbReference type="SAM" id="MobiDB-lite"/>
    </source>
</evidence>
<protein>
    <submittedName>
        <fullName evidence="4">Outer membrane protein, OmpA/MotB family</fullName>
    </submittedName>
</protein>
<keyword evidence="2" id="KW-0732">Signal</keyword>
<proteinExistence type="predicted"/>
<evidence type="ECO:0000259" key="3">
    <source>
        <dbReference type="Pfam" id="PF00691"/>
    </source>
</evidence>
<accession>A0A2U3JW53</accession>
<reference evidence="5" key="1">
    <citation type="submission" date="2018-02" db="EMBL/GenBank/DDBJ databases">
        <authorList>
            <person name="Hausmann B."/>
        </authorList>
    </citation>
    <scope>NUCLEOTIDE SEQUENCE [LARGE SCALE GENOMIC DNA]</scope>
    <source>
        <strain evidence="5">Peat soil MAG SbA1</strain>
    </source>
</reference>
<dbReference type="InterPro" id="IPR006665">
    <property type="entry name" value="OmpA-like"/>
</dbReference>
<organism evidence="4 5">
    <name type="scientific">Candidatus Sulfotelmatobacter kueseliae</name>
    <dbReference type="NCBI Taxonomy" id="2042962"/>
    <lineage>
        <taxon>Bacteria</taxon>
        <taxon>Pseudomonadati</taxon>
        <taxon>Acidobacteriota</taxon>
        <taxon>Terriglobia</taxon>
        <taxon>Terriglobales</taxon>
        <taxon>Candidatus Korobacteraceae</taxon>
        <taxon>Candidatus Sulfotelmatobacter</taxon>
    </lineage>
</organism>
<feature type="compositionally biased region" description="Low complexity" evidence="1">
    <location>
        <begin position="28"/>
        <end position="42"/>
    </location>
</feature>
<dbReference type="Gene3D" id="3.30.1330.60">
    <property type="entry name" value="OmpA-like domain"/>
    <property type="match status" value="1"/>
</dbReference>
<dbReference type="InterPro" id="IPR036737">
    <property type="entry name" value="OmpA-like_sf"/>
</dbReference>
<dbReference type="Proteomes" id="UP000238701">
    <property type="component" value="Unassembled WGS sequence"/>
</dbReference>
<feature type="domain" description="OmpA-like" evidence="3">
    <location>
        <begin position="171"/>
        <end position="250"/>
    </location>
</feature>
<dbReference type="EMBL" id="OMOD01000002">
    <property type="protein sequence ID" value="SPF31653.1"/>
    <property type="molecule type" value="Genomic_DNA"/>
</dbReference>
<gene>
    <name evidence="4" type="ORF">SBA1_100097</name>
</gene>